<proteinExistence type="predicted"/>
<accession>A0A9W6BKI5</accession>
<name>A0A9W6BKI5_9CHLO</name>
<feature type="region of interest" description="Disordered" evidence="6">
    <location>
        <begin position="244"/>
        <end position="345"/>
    </location>
</feature>
<feature type="region of interest" description="Disordered" evidence="6">
    <location>
        <begin position="394"/>
        <end position="510"/>
    </location>
</feature>
<evidence type="ECO:0000256" key="6">
    <source>
        <dbReference type="SAM" id="MobiDB-lite"/>
    </source>
</evidence>
<evidence type="ECO:0000259" key="8">
    <source>
        <dbReference type="PROSITE" id="PS50237"/>
    </source>
</evidence>
<dbReference type="Pfam" id="PF00415">
    <property type="entry name" value="RCC1"/>
    <property type="match status" value="1"/>
</dbReference>
<dbReference type="InterPro" id="IPR015940">
    <property type="entry name" value="UBA"/>
</dbReference>
<feature type="domain" description="UBA" evidence="7">
    <location>
        <begin position="344"/>
        <end position="385"/>
    </location>
</feature>
<dbReference type="SUPFAM" id="SSF46934">
    <property type="entry name" value="UBA-like"/>
    <property type="match status" value="1"/>
</dbReference>
<dbReference type="InterPro" id="IPR035983">
    <property type="entry name" value="Hect_E3_ubiquitin_ligase"/>
</dbReference>
<dbReference type="PANTHER" id="PTHR45622">
    <property type="entry name" value="UBIQUITIN-PROTEIN LIGASE E3A-RELATED"/>
    <property type="match status" value="1"/>
</dbReference>
<feature type="compositionally biased region" description="Low complexity" evidence="6">
    <location>
        <begin position="1225"/>
        <end position="1253"/>
    </location>
</feature>
<comment type="caution">
    <text evidence="9">The sequence shown here is derived from an EMBL/GenBank/DDBJ whole genome shotgun (WGS) entry which is preliminary data.</text>
</comment>
<dbReference type="PROSITE" id="PS50030">
    <property type="entry name" value="UBA"/>
    <property type="match status" value="1"/>
</dbReference>
<feature type="region of interest" description="Disordered" evidence="6">
    <location>
        <begin position="1170"/>
        <end position="1197"/>
    </location>
</feature>
<evidence type="ECO:0000313" key="10">
    <source>
        <dbReference type="Proteomes" id="UP001165080"/>
    </source>
</evidence>
<dbReference type="PROSITE" id="PS50012">
    <property type="entry name" value="RCC1_3"/>
    <property type="match status" value="4"/>
</dbReference>
<feature type="compositionally biased region" description="Gly residues" evidence="6">
    <location>
        <begin position="1214"/>
        <end position="1224"/>
    </location>
</feature>
<dbReference type="PRINTS" id="PR00633">
    <property type="entry name" value="RCCNDNSATION"/>
</dbReference>
<evidence type="ECO:0000256" key="1">
    <source>
        <dbReference type="ARBA" id="ARBA00022679"/>
    </source>
</evidence>
<dbReference type="EMBL" id="BRXU01000008">
    <property type="protein sequence ID" value="GLC53688.1"/>
    <property type="molecule type" value="Genomic_DNA"/>
</dbReference>
<feature type="domain" description="HECT" evidence="8">
    <location>
        <begin position="1408"/>
        <end position="1785"/>
    </location>
</feature>
<feature type="region of interest" description="Disordered" evidence="6">
    <location>
        <begin position="1311"/>
        <end position="1378"/>
    </location>
</feature>
<sequence>MQDNLFVWGASGGPAGCFAALSLGDGHAAAISVRGDLLTWGRNARGQCGHALPAAAGDDDAAGHDARVPPQLVRFPPQLAAASRHRSPLLVHAVACGSEHTLAVTSVGVFAWGCNAFGQCGLGDAAPDTVPLPAPVPALRAFGPVSQLAAGRAHSLALTASSQVLSWGDGASGQLGLGDRRPRRAPTAVGALWALPVVQIAAGDAHSVAVTSNGHAFAWGCNYFGQLGLGQEAGVPALQAEAGAAVPQQRAADGAPPPLPQRARIPLPGPPGSDEGLGAGAAAAQLQEQQEPEANLRLPGTPRFGARANVTPYPNQPGTPRTPGSVRRAVTRRTRTRSGSTGGRVNPQWLLAMVEMGIPASHARIALEETGNAGVEVATEWLFATDRSAILEGEDEQPSPHNEATPAASAAPCPTADGAARAAGAGSGPSPAAQPDPHAASGSSGAAGGSRRCCFSGGERPTGPAVESLASSPGDVERCGRAGGGGVDDSGAGSSPGGASGSDGWYGSSDEYGSPDGGWWEDLVVMEPRRVPLKDVRVLAAGARHTVAVTDDGVYAWGEGAAGALGLGDRHDRDTPCRIDAFQPPTAAAATAAAGEVPLARGPSSAAAVGPLAGDAAAVGRQPYVRSRLSSGCSAATGGGGGEAAGAAAAAAVGIQRVACGSQHTLFLAQDGAVYWCGTVPYGYGHDAAAACGGVATAVVGKGSAEGAGAQPQPRQPCAGDGSGPAALDCGMAAGAPSGDGGGGSGGVVFSATPQRLDLGSGGAGGASAFGRFRRPSAAAAEGAGAVVVYDVIARGGGSAVLLCSPRELPQVPYSACGPQQLLAKLRAAIQTATEAARSGRGGGGSDLARLSASWKAVTAGVRTVLGSPAALSAAFGRRSGVGLDGQLLEEVLGSIRRLMLLGGGGGGDGGGGGGGHDGGGGGCLSGTVSELHRFALVAALQSSAAVLVEEVRAHMGELDTPERAQVLLAALQHPLLSEPRCAAKLVPQLAAAVTGAPPVVRTWLVRWWAEYPGPLLEKRLVAPLQSHLTRELGATKKLTGALMAVIQVLGLVEEAARLSHCLPPEVFYNRLISEKLDVQDHYSAWRQAQELSASPHPPRDLPFSFCSYPFLLNARAKSHLLHLEARFQMEQSVADARMEVQLYGRGAAAQRRAAEGLVLVKAAGAAVNRRHGLHRHDTSGGSSSSNSSNSSNSSSAAVAETSGCNYSSLVSGSSGGGGGGSSSHGGASQSSSRSSSSRESNGASSTGCSLSLGRGGSGGGDGGGSSLSGCSRDSGRSSGSRSGGWSGFASGMVGGSLRRLYSLLLLPRARRRSSGSGGSSSRGGSGSSSNSGSGSSSSSRGSCGGPDDVGERERGQKVESRGGGGSIEQLPSPAECSVPGVHSDMCIVRVRRTALVADAVEELGRQARRDLLKPLRVHFIGEEGIDAGGVKKEFFALLMERLLSADYGMMSYDEASRTYWFNPSSLEPPSSYFLLGLVLGLAVYNRVLLDFPAPLLLYQKLGRHLRTRTGTRTKGAAGAGEGEGEGAAWAKTRQQGEERCGGGGGRERELGLRDLEAWQPGLARGLRQLLEYDGPEPLDEVFGLTFSVDVDRFGALETVPLKPGGELLPVTEDNRSEYVSLLAGWYMVGAVAPQFEAFAEGFRAVCWGPAMSLFNAQELERLVCGNPRLDFGALRDAARYEGGYSRDTPVVRWLWDIVLHELSPEDQRAFLKFFTGSDRSPLGGLGSLRPVIQRDGSDCRTASPKLPTAHTCFNTLLLPEYDTRQRLAERLRLAINNSEGFGLQ</sequence>
<organism evidence="9 10">
    <name type="scientific">Pleodorina starrii</name>
    <dbReference type="NCBI Taxonomy" id="330485"/>
    <lineage>
        <taxon>Eukaryota</taxon>
        <taxon>Viridiplantae</taxon>
        <taxon>Chlorophyta</taxon>
        <taxon>core chlorophytes</taxon>
        <taxon>Chlorophyceae</taxon>
        <taxon>CS clade</taxon>
        <taxon>Chlamydomonadales</taxon>
        <taxon>Volvocaceae</taxon>
        <taxon>Pleodorina</taxon>
    </lineage>
</organism>
<evidence type="ECO:0000256" key="4">
    <source>
        <dbReference type="PROSITE-ProRule" id="PRU00104"/>
    </source>
</evidence>
<dbReference type="Pfam" id="PF00632">
    <property type="entry name" value="HECT"/>
    <property type="match status" value="1"/>
</dbReference>
<feature type="repeat" description="RCC1" evidence="5">
    <location>
        <begin position="35"/>
        <end position="107"/>
    </location>
</feature>
<dbReference type="InterPro" id="IPR009060">
    <property type="entry name" value="UBA-like_sf"/>
</dbReference>
<dbReference type="SUPFAM" id="SSF50985">
    <property type="entry name" value="RCC1/BLIP-II"/>
    <property type="match status" value="1"/>
</dbReference>
<dbReference type="Gene3D" id="3.30.2160.10">
    <property type="entry name" value="Hect, E3 ligase catalytic domain"/>
    <property type="match status" value="1"/>
</dbReference>
<reference evidence="9 10" key="1">
    <citation type="journal article" date="2023" name="Commun. Biol.">
        <title>Reorganization of the ancestral sex-determining regions during the evolution of trioecy in Pleodorina starrii.</title>
        <authorList>
            <person name="Takahashi K."/>
            <person name="Suzuki S."/>
            <person name="Kawai-Toyooka H."/>
            <person name="Yamamoto K."/>
            <person name="Hamaji T."/>
            <person name="Ootsuki R."/>
            <person name="Yamaguchi H."/>
            <person name="Kawachi M."/>
            <person name="Higashiyama T."/>
            <person name="Nozaki H."/>
        </authorList>
    </citation>
    <scope>NUCLEOTIDE SEQUENCE [LARGE SCALE GENOMIC DNA]</scope>
    <source>
        <strain evidence="9 10">NIES-4479</strain>
    </source>
</reference>
<feature type="repeat" description="RCC1" evidence="5">
    <location>
        <begin position="552"/>
        <end position="602"/>
    </location>
</feature>
<keyword evidence="3 4" id="KW-0833">Ubl conjugation pathway</keyword>
<dbReference type="PANTHER" id="PTHR45622:SF60">
    <property type="entry name" value="UBIQUITIN-PROTEIN LIGASE E3A"/>
    <property type="match status" value="1"/>
</dbReference>
<dbReference type="CDD" id="cd00078">
    <property type="entry name" value="HECTc"/>
    <property type="match status" value="1"/>
</dbReference>
<keyword evidence="1" id="KW-0808">Transferase</keyword>
<dbReference type="Pfam" id="PF22562">
    <property type="entry name" value="UBA_7"/>
    <property type="match status" value="1"/>
</dbReference>
<dbReference type="OrthoDB" id="8068875at2759"/>
<dbReference type="InterPro" id="IPR000569">
    <property type="entry name" value="HECT_dom"/>
</dbReference>
<dbReference type="PROSITE" id="PS50237">
    <property type="entry name" value="HECT"/>
    <property type="match status" value="1"/>
</dbReference>
<feature type="compositionally biased region" description="Basic and acidic residues" evidence="6">
    <location>
        <begin position="1350"/>
        <end position="1361"/>
    </location>
</feature>
<dbReference type="InterPro" id="IPR000408">
    <property type="entry name" value="Reg_chr_condens"/>
</dbReference>
<keyword evidence="10" id="KW-1185">Reference proteome</keyword>
<feature type="compositionally biased region" description="Low complexity" evidence="6">
    <location>
        <begin position="1180"/>
        <end position="1196"/>
    </location>
</feature>
<dbReference type="Gene3D" id="3.30.2410.10">
    <property type="entry name" value="Hect, E3 ligase catalytic domain"/>
    <property type="match status" value="1"/>
</dbReference>
<gene>
    <name evidence="9" type="primary">PLEST006473</name>
    <name evidence="9" type="ORF">PLESTB_000776500</name>
</gene>
<dbReference type="PROSITE" id="PS00626">
    <property type="entry name" value="RCC1_2"/>
    <property type="match status" value="2"/>
</dbReference>
<feature type="active site" description="Glycyl thioester intermediate" evidence="4">
    <location>
        <position position="1753"/>
    </location>
</feature>
<dbReference type="SUPFAM" id="SSF56204">
    <property type="entry name" value="Hect, E3 ligase catalytic domain"/>
    <property type="match status" value="1"/>
</dbReference>
<feature type="compositionally biased region" description="Low complexity" evidence="6">
    <location>
        <begin position="404"/>
        <end position="444"/>
    </location>
</feature>
<feature type="compositionally biased region" description="Gly residues" evidence="6">
    <location>
        <begin position="481"/>
        <end position="501"/>
    </location>
</feature>
<feature type="compositionally biased region" description="Gly residues" evidence="6">
    <location>
        <begin position="1254"/>
        <end position="1267"/>
    </location>
</feature>
<feature type="repeat" description="RCC1" evidence="5">
    <location>
        <begin position="162"/>
        <end position="213"/>
    </location>
</feature>
<protein>
    <submittedName>
        <fullName evidence="9">Uncharacterized protein</fullName>
    </submittedName>
</protein>
<evidence type="ECO:0000256" key="3">
    <source>
        <dbReference type="ARBA" id="ARBA00022786"/>
    </source>
</evidence>
<dbReference type="InterPro" id="IPR058923">
    <property type="entry name" value="RCC1-like_dom"/>
</dbReference>
<feature type="region of interest" description="Disordered" evidence="6">
    <location>
        <begin position="1214"/>
        <end position="1290"/>
    </location>
</feature>
<dbReference type="InterPro" id="IPR009091">
    <property type="entry name" value="RCC1/BLIP-II"/>
</dbReference>
<keyword evidence="2" id="KW-0677">Repeat</keyword>
<feature type="compositionally biased region" description="Basic and acidic residues" evidence="6">
    <location>
        <begin position="1535"/>
        <end position="1548"/>
    </location>
</feature>
<feature type="region of interest" description="Disordered" evidence="6">
    <location>
        <begin position="1510"/>
        <end position="1548"/>
    </location>
</feature>
<feature type="repeat" description="RCC1" evidence="5">
    <location>
        <begin position="107"/>
        <end position="161"/>
    </location>
</feature>
<evidence type="ECO:0000256" key="5">
    <source>
        <dbReference type="PROSITE-ProRule" id="PRU00235"/>
    </source>
</evidence>
<evidence type="ECO:0000259" key="7">
    <source>
        <dbReference type="PROSITE" id="PS50030"/>
    </source>
</evidence>
<dbReference type="Pfam" id="PF25390">
    <property type="entry name" value="WD40_RLD"/>
    <property type="match status" value="1"/>
</dbReference>
<dbReference type="GO" id="GO:0061630">
    <property type="term" value="F:ubiquitin protein ligase activity"/>
    <property type="evidence" value="ECO:0007669"/>
    <property type="project" value="TreeGrafter"/>
</dbReference>
<dbReference type="Gene3D" id="2.130.10.30">
    <property type="entry name" value="Regulator of chromosome condensation 1/beta-lactamase-inhibitor protein II"/>
    <property type="match status" value="2"/>
</dbReference>
<feature type="compositionally biased region" description="Low complexity" evidence="6">
    <location>
        <begin position="1328"/>
        <end position="1342"/>
    </location>
</feature>
<dbReference type="Proteomes" id="UP001165080">
    <property type="component" value="Unassembled WGS sequence"/>
</dbReference>
<dbReference type="SMART" id="SM00119">
    <property type="entry name" value="HECTc"/>
    <property type="match status" value="1"/>
</dbReference>
<feature type="compositionally biased region" description="Low complexity" evidence="6">
    <location>
        <begin position="280"/>
        <end position="293"/>
    </location>
</feature>
<feature type="region of interest" description="Disordered" evidence="6">
    <location>
        <begin position="704"/>
        <end position="723"/>
    </location>
</feature>
<dbReference type="Gene3D" id="1.10.8.10">
    <property type="entry name" value="DNA helicase RuvA subunit, C-terminal domain"/>
    <property type="match status" value="1"/>
</dbReference>
<dbReference type="FunFam" id="3.30.2410.10:FF:000003">
    <property type="entry name" value="probable E3 ubiquitin-protein ligase HERC4 isoform X1"/>
    <property type="match status" value="1"/>
</dbReference>
<dbReference type="Gene3D" id="3.90.1750.10">
    <property type="entry name" value="Hect, E3 ligase catalytic domains"/>
    <property type="match status" value="1"/>
</dbReference>
<evidence type="ECO:0000256" key="2">
    <source>
        <dbReference type="ARBA" id="ARBA00022737"/>
    </source>
</evidence>
<dbReference type="InterPro" id="IPR051709">
    <property type="entry name" value="Ub-ligase/GTPase-reg"/>
</dbReference>
<feature type="compositionally biased region" description="Gly residues" evidence="6">
    <location>
        <begin position="1316"/>
        <end position="1327"/>
    </location>
</feature>
<feature type="compositionally biased region" description="Low complexity" evidence="6">
    <location>
        <begin position="1268"/>
        <end position="1281"/>
    </location>
</feature>
<evidence type="ECO:0000313" key="9">
    <source>
        <dbReference type="EMBL" id="GLC53688.1"/>
    </source>
</evidence>